<keyword evidence="1" id="KW-0472">Membrane</keyword>
<dbReference type="NCBIfam" id="TIGR04294">
    <property type="entry name" value="pre_pil_HX9DG"/>
    <property type="match status" value="1"/>
</dbReference>
<dbReference type="EMBL" id="AANZ01000015">
    <property type="protein sequence ID" value="EAQ79183.1"/>
    <property type="molecule type" value="Genomic_DNA"/>
</dbReference>
<dbReference type="STRING" id="314230.DSM3645_26209"/>
<organism evidence="3 4">
    <name type="scientific">Blastopirellula marina DSM 3645</name>
    <dbReference type="NCBI Taxonomy" id="314230"/>
    <lineage>
        <taxon>Bacteria</taxon>
        <taxon>Pseudomonadati</taxon>
        <taxon>Planctomycetota</taxon>
        <taxon>Planctomycetia</taxon>
        <taxon>Pirellulales</taxon>
        <taxon>Pirellulaceae</taxon>
        <taxon>Blastopirellula</taxon>
    </lineage>
</organism>
<dbReference type="Gene3D" id="3.30.700.10">
    <property type="entry name" value="Glycoprotein, Type 4 Pilin"/>
    <property type="match status" value="1"/>
</dbReference>
<keyword evidence="1" id="KW-0812">Transmembrane</keyword>
<dbReference type="PANTHER" id="PTHR30093">
    <property type="entry name" value="GENERAL SECRETION PATHWAY PROTEIN G"/>
    <property type="match status" value="1"/>
</dbReference>
<protein>
    <recommendedName>
        <fullName evidence="2">DUF1559 domain-containing protein</fullName>
    </recommendedName>
</protein>
<dbReference type="InterPro" id="IPR011453">
    <property type="entry name" value="DUF1559"/>
</dbReference>
<evidence type="ECO:0000256" key="1">
    <source>
        <dbReference type="SAM" id="Phobius"/>
    </source>
</evidence>
<dbReference type="NCBIfam" id="TIGR02532">
    <property type="entry name" value="IV_pilin_GFxxxE"/>
    <property type="match status" value="1"/>
</dbReference>
<evidence type="ECO:0000259" key="2">
    <source>
        <dbReference type="Pfam" id="PF07596"/>
    </source>
</evidence>
<dbReference type="InterPro" id="IPR027558">
    <property type="entry name" value="Pre_pil_HX9DG_C"/>
</dbReference>
<gene>
    <name evidence="3" type="ORF">DSM3645_26209</name>
</gene>
<dbReference type="OrthoDB" id="248713at2"/>
<dbReference type="RefSeq" id="WP_002653136.1">
    <property type="nucleotide sequence ID" value="NZ_CH672376.1"/>
</dbReference>
<reference evidence="3 4" key="1">
    <citation type="submission" date="2006-02" db="EMBL/GenBank/DDBJ databases">
        <authorList>
            <person name="Amann R."/>
            <person name="Ferriera S."/>
            <person name="Johnson J."/>
            <person name="Kravitz S."/>
            <person name="Halpern A."/>
            <person name="Remington K."/>
            <person name="Beeson K."/>
            <person name="Tran B."/>
            <person name="Rogers Y.-H."/>
            <person name="Friedman R."/>
            <person name="Venter J.C."/>
        </authorList>
    </citation>
    <scope>NUCLEOTIDE SEQUENCE [LARGE SCALE GENOMIC DNA]</scope>
    <source>
        <strain evidence="3 4">DSM 3645</strain>
    </source>
</reference>
<sequence length="321" mass="34789">MTKRQAFTLVELLVVIAIIGVLIALLLPAVMMARESVRRAHCTNNIKQMLLGVHSYMDMTGGRIPRGVTVDHTTTASTCGKDESNPYAHTLHTFLLPYLEQQNLYDQIDFLYGMKDAHNAAVRATRVSTYECPSSELGPYLSTDGPNNYPLAMSSHGFGQCGRYSPPNGGVFSIFWGLKHTYSGATPIPLEQATLVAPAMRMQAIVDGLSNTMVIGEFAPNRDYVIEANTSQNFGRSWFNGEFQASIGYTINSNGTPNSPLATWGVGQSWGRNNSTVGSYHPGGINGGFMDGSVHFVPDVIDGSMWFALGTPQGGEVVQIP</sequence>
<evidence type="ECO:0000313" key="3">
    <source>
        <dbReference type="EMBL" id="EAQ79183.1"/>
    </source>
</evidence>
<comment type="caution">
    <text evidence="3">The sequence shown here is derived from an EMBL/GenBank/DDBJ whole genome shotgun (WGS) entry which is preliminary data.</text>
</comment>
<keyword evidence="1" id="KW-1133">Transmembrane helix</keyword>
<dbReference type="PANTHER" id="PTHR30093:SF2">
    <property type="entry name" value="TYPE II SECRETION SYSTEM PROTEIN H"/>
    <property type="match status" value="1"/>
</dbReference>
<proteinExistence type="predicted"/>
<dbReference type="SUPFAM" id="SSF54523">
    <property type="entry name" value="Pili subunits"/>
    <property type="match status" value="1"/>
</dbReference>
<feature type="transmembrane region" description="Helical" evidence="1">
    <location>
        <begin position="12"/>
        <end position="33"/>
    </location>
</feature>
<dbReference type="AlphaFoldDB" id="A3ZWF5"/>
<dbReference type="Pfam" id="PF07596">
    <property type="entry name" value="SBP_bac_10"/>
    <property type="match status" value="1"/>
</dbReference>
<accession>A3ZWF5</accession>
<dbReference type="Pfam" id="PF07963">
    <property type="entry name" value="N_methyl"/>
    <property type="match status" value="1"/>
</dbReference>
<feature type="domain" description="DUF1559" evidence="2">
    <location>
        <begin position="33"/>
        <end position="302"/>
    </location>
</feature>
<dbReference type="HOGENOM" id="CLU_041661_0_0_0"/>
<name>A3ZWF5_9BACT</name>
<evidence type="ECO:0000313" key="4">
    <source>
        <dbReference type="Proteomes" id="UP000004358"/>
    </source>
</evidence>
<dbReference type="InterPro" id="IPR012902">
    <property type="entry name" value="N_methyl_site"/>
</dbReference>
<dbReference type="eggNOG" id="COG2165">
    <property type="taxonomic scope" value="Bacteria"/>
</dbReference>
<dbReference type="InterPro" id="IPR045584">
    <property type="entry name" value="Pilin-like"/>
</dbReference>
<dbReference type="Proteomes" id="UP000004358">
    <property type="component" value="Unassembled WGS sequence"/>
</dbReference>